<evidence type="ECO:0000256" key="10">
    <source>
        <dbReference type="ARBA" id="ARBA00023136"/>
    </source>
</evidence>
<feature type="transmembrane region" description="Helical" evidence="12">
    <location>
        <begin position="145"/>
        <end position="166"/>
    </location>
</feature>
<gene>
    <name evidence="16" type="ORF">ABXS70_11580</name>
</gene>
<evidence type="ECO:0000259" key="15">
    <source>
        <dbReference type="PROSITE" id="PS51103"/>
    </source>
</evidence>
<keyword evidence="8" id="KW-0418">Kinase</keyword>
<name>A0AAU8NH67_9BACL</name>
<keyword evidence="2" id="KW-0813">Transport</keyword>
<feature type="transmembrane region" description="Helical" evidence="12">
    <location>
        <begin position="211"/>
        <end position="230"/>
    </location>
</feature>
<evidence type="ECO:0000256" key="1">
    <source>
        <dbReference type="ARBA" id="ARBA00004651"/>
    </source>
</evidence>
<evidence type="ECO:0000256" key="7">
    <source>
        <dbReference type="ARBA" id="ARBA00022692"/>
    </source>
</evidence>
<dbReference type="PANTHER" id="PTHR30175">
    <property type="entry name" value="PHOSPHOTRANSFERASE SYSTEM TRANSPORT PROTEIN"/>
    <property type="match status" value="1"/>
</dbReference>
<feature type="transmembrane region" description="Helical" evidence="12">
    <location>
        <begin position="426"/>
        <end position="447"/>
    </location>
</feature>
<dbReference type="AlphaFoldDB" id="A0AAU8NH67"/>
<dbReference type="PROSITE" id="PS01035">
    <property type="entry name" value="PTS_EIIB_TYPE_1_CYS"/>
    <property type="match status" value="1"/>
</dbReference>
<evidence type="ECO:0000313" key="16">
    <source>
        <dbReference type="EMBL" id="XCP97293.1"/>
    </source>
</evidence>
<dbReference type="InterPro" id="IPR050558">
    <property type="entry name" value="PTS_Sugar-Specific_Components"/>
</dbReference>
<dbReference type="SUPFAM" id="SSF55604">
    <property type="entry name" value="Glucose permease domain IIB"/>
    <property type="match status" value="1"/>
</dbReference>
<dbReference type="PANTHER" id="PTHR30175:SF1">
    <property type="entry name" value="PTS SYSTEM ARBUTIN-, CELLOBIOSE-, AND SALICIN-SPECIFIC EIIBC COMPONENT-RELATED"/>
    <property type="match status" value="1"/>
</dbReference>
<sequence length="633" mass="67902">MNYKETAKAILDNVGGQENINDFLHCSTRLRMNLKDPNQAKTDEIKAMDGIMGAVYSGGQYQVIIGNDVSYVYNELKQMITIKTDENPEPNKKRDMSFKGLFESFAGLITGIFQPIIPAIAAAGMFKALLLLSTSLGLLSKESQIYALLLNIADSAFYFLPFLLAYSSAQKFKTNPYIAATLAGGLLHPKMITLLGGEVPVQIAGIPVPNISYASSVLPIILTVWLMSYVEKFADKVSPGPVKIFLKPLIVILVMAPLALTVLGPIGNYLGVGLSDGLFWIQGKIGWLTVVILAVFLPFIVMFGMHKVFYPVIFAAMVSPGYETLIHSAMLSSNMAQGAGALAVWFLAKDKKLKQVALPAGISGLFGITEPALYGVHLRLKRTLVACMIGAGSAGLFAGIVNLKAYAAVGPGLASLPMFIGAENNFTYALITAAISIIITPVAVYFIGFNDPGAASDTQASAVESVKVETTSQAAPKKEKLQSRLVVFAPIEGEAIPLKDVKDEAFSQEAMGKGMAIKPAKGQVVAPFDGTVQTVFRTKHSIGLKSVEGIELLIHIGIDTVKLKGQHFNVVVQEGDIVKHGQLLIEFDMDAVEKAGYDTTTPVIVTNSGDYLEILGHEKSEKIGPETPLITIL</sequence>
<keyword evidence="9 12" id="KW-1133">Transmembrane helix</keyword>
<dbReference type="GO" id="GO:0090589">
    <property type="term" value="F:protein-phosphocysteine-trehalose phosphotransferase system transporter activity"/>
    <property type="evidence" value="ECO:0007669"/>
    <property type="project" value="TreeGrafter"/>
</dbReference>
<proteinExistence type="predicted"/>
<dbReference type="GO" id="GO:0008982">
    <property type="term" value="F:protein-N(PI)-phosphohistidine-sugar phosphotransferase activity"/>
    <property type="evidence" value="ECO:0007669"/>
    <property type="project" value="InterPro"/>
</dbReference>
<keyword evidence="10 12" id="KW-0472">Membrane</keyword>
<protein>
    <submittedName>
        <fullName evidence="16">Beta-glucoside-specific PTS transporter subunit IIABC</fullName>
        <ecNumber evidence="16">2.7.1.-</ecNumber>
    </submittedName>
</protein>
<dbReference type="InterPro" id="IPR003352">
    <property type="entry name" value="PTS_EIIC"/>
</dbReference>
<dbReference type="Pfam" id="PF00367">
    <property type="entry name" value="PTS_EIIB"/>
    <property type="match status" value="1"/>
</dbReference>
<feature type="transmembrane region" description="Helical" evidence="12">
    <location>
        <begin position="285"/>
        <end position="305"/>
    </location>
</feature>
<dbReference type="GO" id="GO:0016301">
    <property type="term" value="F:kinase activity"/>
    <property type="evidence" value="ECO:0007669"/>
    <property type="project" value="UniProtKB-KW"/>
</dbReference>
<dbReference type="InterPro" id="IPR001127">
    <property type="entry name" value="PTS_EIIA_1_perm"/>
</dbReference>
<feature type="domain" description="PTS EIIC type-1" evidence="15">
    <location>
        <begin position="107"/>
        <end position="465"/>
    </location>
</feature>
<keyword evidence="6" id="KW-0598">Phosphotransferase system</keyword>
<evidence type="ECO:0000256" key="8">
    <source>
        <dbReference type="ARBA" id="ARBA00022777"/>
    </source>
</evidence>
<accession>A0AAU8NH67</accession>
<evidence type="ECO:0000259" key="13">
    <source>
        <dbReference type="PROSITE" id="PS51093"/>
    </source>
</evidence>
<evidence type="ECO:0000256" key="5">
    <source>
        <dbReference type="ARBA" id="ARBA00022679"/>
    </source>
</evidence>
<dbReference type="RefSeq" id="WP_366295932.1">
    <property type="nucleotide sequence ID" value="NZ_CP159992.1"/>
</dbReference>
<feature type="transmembrane region" description="Helical" evidence="12">
    <location>
        <begin position="250"/>
        <end position="273"/>
    </location>
</feature>
<dbReference type="PROSITE" id="PS00371">
    <property type="entry name" value="PTS_EIIA_TYPE_1_HIS"/>
    <property type="match status" value="1"/>
</dbReference>
<dbReference type="FunFam" id="3.30.1360.60:FF:000001">
    <property type="entry name" value="PTS system glucose-specific IIBC component PtsG"/>
    <property type="match status" value="1"/>
</dbReference>
<reference evidence="16" key="1">
    <citation type="submission" date="2024-05" db="EMBL/GenBank/DDBJ databases">
        <title>Draft genome assemblies of 36 bacteria isolated from hibernating arctic ground squirrels.</title>
        <authorList>
            <person name="McKee H."/>
            <person name="Mullen L."/>
            <person name="Drown D.M."/>
            <person name="Duddleston K.N."/>
        </authorList>
    </citation>
    <scope>NUCLEOTIDE SEQUENCE</scope>
    <source>
        <strain evidence="16">AN1007</strain>
    </source>
</reference>
<dbReference type="Pfam" id="PF00358">
    <property type="entry name" value="PTS_EIIA_1"/>
    <property type="match status" value="1"/>
</dbReference>
<keyword evidence="3" id="KW-1003">Cell membrane</keyword>
<dbReference type="GO" id="GO:0015771">
    <property type="term" value="P:trehalose transport"/>
    <property type="evidence" value="ECO:0007669"/>
    <property type="project" value="TreeGrafter"/>
</dbReference>
<dbReference type="InterPro" id="IPR001996">
    <property type="entry name" value="PTS_IIB_1"/>
</dbReference>
<dbReference type="NCBIfam" id="TIGR01995">
    <property type="entry name" value="PTS-II-ABC-beta"/>
    <property type="match status" value="1"/>
</dbReference>
<dbReference type="InterPro" id="IPR018113">
    <property type="entry name" value="PTrfase_EIIB_Cys"/>
</dbReference>
<dbReference type="InterPro" id="IPR036878">
    <property type="entry name" value="Glu_permease_IIB"/>
</dbReference>
<evidence type="ECO:0000256" key="2">
    <source>
        <dbReference type="ARBA" id="ARBA00022448"/>
    </source>
</evidence>
<evidence type="ECO:0000256" key="6">
    <source>
        <dbReference type="ARBA" id="ARBA00022683"/>
    </source>
</evidence>
<evidence type="ECO:0000256" key="4">
    <source>
        <dbReference type="ARBA" id="ARBA00022597"/>
    </source>
</evidence>
<dbReference type="CDD" id="cd00210">
    <property type="entry name" value="PTS_IIA_glc"/>
    <property type="match status" value="1"/>
</dbReference>
<feature type="transmembrane region" description="Helical" evidence="12">
    <location>
        <begin position="101"/>
        <end position="125"/>
    </location>
</feature>
<organism evidence="16">
    <name type="scientific">Paenibacillus sp. AN1007</name>
    <dbReference type="NCBI Taxonomy" id="3151385"/>
    <lineage>
        <taxon>Bacteria</taxon>
        <taxon>Bacillati</taxon>
        <taxon>Bacillota</taxon>
        <taxon>Bacilli</taxon>
        <taxon>Bacillales</taxon>
        <taxon>Paenibacillaceae</taxon>
        <taxon>Paenibacillus</taxon>
    </lineage>
</organism>
<dbReference type="CDD" id="cd00212">
    <property type="entry name" value="PTS_IIB_glc"/>
    <property type="match status" value="1"/>
</dbReference>
<keyword evidence="5 16" id="KW-0808">Transferase</keyword>
<dbReference type="SUPFAM" id="SSF51261">
    <property type="entry name" value="Duplicated hybrid motif"/>
    <property type="match status" value="1"/>
</dbReference>
<dbReference type="EC" id="2.7.1.-" evidence="16"/>
<dbReference type="PROSITE" id="PS51103">
    <property type="entry name" value="PTS_EIIC_TYPE_1"/>
    <property type="match status" value="1"/>
</dbReference>
<dbReference type="FunFam" id="2.70.70.10:FF:000001">
    <property type="entry name" value="PTS system glucose-specific IIA component"/>
    <property type="match status" value="1"/>
</dbReference>
<dbReference type="GO" id="GO:0005886">
    <property type="term" value="C:plasma membrane"/>
    <property type="evidence" value="ECO:0007669"/>
    <property type="project" value="UniProtKB-SubCell"/>
</dbReference>
<dbReference type="NCBIfam" id="TIGR00830">
    <property type="entry name" value="PTBA"/>
    <property type="match status" value="1"/>
</dbReference>
<keyword evidence="4" id="KW-0762">Sugar transport</keyword>
<dbReference type="InterPro" id="IPR011297">
    <property type="entry name" value="PTS_IIABC_b_glu"/>
</dbReference>
<feature type="transmembrane region" description="Helical" evidence="12">
    <location>
        <begin position="384"/>
        <end position="406"/>
    </location>
</feature>
<feature type="active site" description="Phosphocysteine intermediate; for EIIB activity" evidence="11">
    <location>
        <position position="26"/>
    </location>
</feature>
<dbReference type="Gene3D" id="3.30.1360.60">
    <property type="entry name" value="Glucose permease domain IIB"/>
    <property type="match status" value="1"/>
</dbReference>
<evidence type="ECO:0000256" key="9">
    <source>
        <dbReference type="ARBA" id="ARBA00022989"/>
    </source>
</evidence>
<dbReference type="EMBL" id="CP159992">
    <property type="protein sequence ID" value="XCP97293.1"/>
    <property type="molecule type" value="Genomic_DNA"/>
</dbReference>
<dbReference type="InterPro" id="IPR011055">
    <property type="entry name" value="Dup_hybrid_motif"/>
</dbReference>
<dbReference type="PROSITE" id="PS51098">
    <property type="entry name" value="PTS_EIIB_TYPE_1"/>
    <property type="match status" value="1"/>
</dbReference>
<dbReference type="GO" id="GO:0009401">
    <property type="term" value="P:phosphoenolpyruvate-dependent sugar phosphotransferase system"/>
    <property type="evidence" value="ECO:0007669"/>
    <property type="project" value="UniProtKB-KW"/>
</dbReference>
<dbReference type="InterPro" id="IPR013013">
    <property type="entry name" value="PTS_EIIC_1"/>
</dbReference>
<dbReference type="Gene3D" id="2.70.70.10">
    <property type="entry name" value="Glucose Permease (Domain IIA)"/>
    <property type="match status" value="1"/>
</dbReference>
<feature type="domain" description="PTS EIIA type-1" evidence="13">
    <location>
        <begin position="503"/>
        <end position="607"/>
    </location>
</feature>
<evidence type="ECO:0000256" key="11">
    <source>
        <dbReference type="PROSITE-ProRule" id="PRU00421"/>
    </source>
</evidence>
<evidence type="ECO:0000256" key="12">
    <source>
        <dbReference type="SAM" id="Phobius"/>
    </source>
</evidence>
<feature type="domain" description="PTS EIIB type-1" evidence="14">
    <location>
        <begin position="4"/>
        <end position="86"/>
    </location>
</feature>
<dbReference type="PROSITE" id="PS51093">
    <property type="entry name" value="PTS_EIIA_TYPE_1"/>
    <property type="match status" value="1"/>
</dbReference>
<evidence type="ECO:0000256" key="3">
    <source>
        <dbReference type="ARBA" id="ARBA00022475"/>
    </source>
</evidence>
<keyword evidence="7 12" id="KW-0812">Transmembrane</keyword>
<evidence type="ECO:0000259" key="14">
    <source>
        <dbReference type="PROSITE" id="PS51098"/>
    </source>
</evidence>
<dbReference type="Pfam" id="PF02378">
    <property type="entry name" value="PTS_EIIC"/>
    <property type="match status" value="1"/>
</dbReference>
<comment type="subcellular location">
    <subcellularLocation>
        <location evidence="1">Cell membrane</location>
        <topology evidence="1">Multi-pass membrane protein</topology>
    </subcellularLocation>
</comment>